<protein>
    <recommendedName>
        <fullName evidence="3">DinB-like domain-containing protein</fullName>
    </recommendedName>
</protein>
<dbReference type="InParanoid" id="Q9RS25"/>
<dbReference type="KEGG" id="dra:DR_2302"/>
<evidence type="ECO:0000313" key="2">
    <source>
        <dbReference type="Proteomes" id="UP000002524"/>
    </source>
</evidence>
<dbReference type="SUPFAM" id="SSF109854">
    <property type="entry name" value="DinB/YfiT-like putative metalloenzymes"/>
    <property type="match status" value="1"/>
</dbReference>
<accession>Q9RS25</accession>
<evidence type="ECO:0008006" key="3">
    <source>
        <dbReference type="Google" id="ProtNLM"/>
    </source>
</evidence>
<dbReference type="EnsemblBacteria" id="AAF11853">
    <property type="protein sequence ID" value="AAF11853"/>
    <property type="gene ID" value="DR_2302"/>
</dbReference>
<dbReference type="HOGENOM" id="CLU_133695_0_0_0"/>
<dbReference type="OrthoDB" id="67041at2"/>
<dbReference type="PIR" id="H75289">
    <property type="entry name" value="H75289"/>
</dbReference>
<evidence type="ECO:0000313" key="1">
    <source>
        <dbReference type="EMBL" id="AAF11853.1"/>
    </source>
</evidence>
<keyword evidence="2" id="KW-1185">Reference proteome</keyword>
<dbReference type="eggNOG" id="ENOG50336IM">
    <property type="taxonomic scope" value="Bacteria"/>
</dbReference>
<dbReference type="RefSeq" id="WP_010888930.1">
    <property type="nucleotide sequence ID" value="NC_001263.1"/>
</dbReference>
<reference evidence="1 2" key="1">
    <citation type="journal article" date="1999" name="Science">
        <title>Genome sequence of the radioresistant bacterium Deinococcus radiodurans R1.</title>
        <authorList>
            <person name="White O."/>
            <person name="Eisen J.A."/>
            <person name="Heidelberg J.F."/>
            <person name="Hickey E.K."/>
            <person name="Peterson J.D."/>
            <person name="Dodson R.J."/>
            <person name="Haft D.H."/>
            <person name="Gwinn M.L."/>
            <person name="Nelson W.C."/>
            <person name="Richardson D.L."/>
            <person name="Moffat K.S."/>
            <person name="Qin H."/>
            <person name="Jiang L."/>
            <person name="Pamphile W."/>
            <person name="Crosby M."/>
            <person name="Shen M."/>
            <person name="Vamathevan J.J."/>
            <person name="Lam P."/>
            <person name="McDonald L."/>
            <person name="Utterback T."/>
            <person name="Zalewski C."/>
            <person name="Makarova K.S."/>
            <person name="Aravind L."/>
            <person name="Daly M.J."/>
            <person name="Minton K.W."/>
            <person name="Fleischmann R.D."/>
            <person name="Ketchum K.A."/>
            <person name="Nelson K.E."/>
            <person name="Salzberg S."/>
            <person name="Smith H.O."/>
            <person name="Venter J.C."/>
            <person name="Fraser C.M."/>
        </authorList>
    </citation>
    <scope>NUCLEOTIDE SEQUENCE [LARGE SCALE GENOMIC DNA]</scope>
    <source>
        <strain evidence="2">ATCC 13939 / DSM 20539 / JCM 16871 / LMG 4051 / NBRC 15346 / NCIMB 9279 / R1 / VKM B-1422</strain>
    </source>
</reference>
<gene>
    <name evidence="1" type="ordered locus">DR_2302</name>
</gene>
<organism evidence="1 2">
    <name type="scientific">Deinococcus radiodurans (strain ATCC 13939 / DSM 20539 / JCM 16871 / CCUG 27074 / LMG 4051 / NBRC 15346 / NCIMB 9279 / VKM B-1422 / R1)</name>
    <dbReference type="NCBI Taxonomy" id="243230"/>
    <lineage>
        <taxon>Bacteria</taxon>
        <taxon>Thermotogati</taxon>
        <taxon>Deinococcota</taxon>
        <taxon>Deinococci</taxon>
        <taxon>Deinococcales</taxon>
        <taxon>Deinococcaceae</taxon>
        <taxon>Deinococcus</taxon>
    </lineage>
</organism>
<dbReference type="PATRIC" id="fig|243230.17.peg.2531"/>
<dbReference type="SMR" id="Q9RS25"/>
<dbReference type="STRING" id="243230.DR_2302"/>
<sequence length="162" mass="17544">MSETQHWLDGIVDILREALEGGEPGQGTAFVENTGADGVRYGLLPTLARLSAAQASQEVYGTSVAGHARHTAFHLEVLIRWDRDGERGPFDWKGSFLPMQTSEEEWPAVQQRLRDAYEAVVAFEASQRSQAPNGDLSGSFAGAAAHAAYHLGAIRQLIKVVA</sequence>
<name>Q9RS25_DEIRA</name>
<dbReference type="InterPro" id="IPR034660">
    <property type="entry name" value="DinB/YfiT-like"/>
</dbReference>
<dbReference type="PaxDb" id="243230-DR_2302"/>
<dbReference type="EMBL" id="AE000513">
    <property type="protein sequence ID" value="AAF11853.1"/>
    <property type="molecule type" value="Genomic_DNA"/>
</dbReference>
<dbReference type="Proteomes" id="UP000002524">
    <property type="component" value="Chromosome 1"/>
</dbReference>
<dbReference type="GeneID" id="69518554"/>
<proteinExistence type="predicted"/>
<dbReference type="AlphaFoldDB" id="Q9RS25"/>